<keyword evidence="2" id="KW-0813">Transport</keyword>
<evidence type="ECO:0000256" key="1">
    <source>
        <dbReference type="ARBA" id="ARBA00004141"/>
    </source>
</evidence>
<dbReference type="SUPFAM" id="SSF103473">
    <property type="entry name" value="MFS general substrate transporter"/>
    <property type="match status" value="1"/>
</dbReference>
<feature type="transmembrane region" description="Helical" evidence="6">
    <location>
        <begin position="381"/>
        <end position="403"/>
    </location>
</feature>
<name>A0A4V2SD05_9GAMM</name>
<dbReference type="CDD" id="cd17319">
    <property type="entry name" value="MFS_ExuT_GudP_like"/>
    <property type="match status" value="1"/>
</dbReference>
<dbReference type="AlphaFoldDB" id="A0A4V2SD05"/>
<evidence type="ECO:0000256" key="3">
    <source>
        <dbReference type="ARBA" id="ARBA00022692"/>
    </source>
</evidence>
<feature type="transmembrane region" description="Helical" evidence="6">
    <location>
        <begin position="292"/>
        <end position="313"/>
    </location>
</feature>
<dbReference type="InterPro" id="IPR036259">
    <property type="entry name" value="MFS_trans_sf"/>
</dbReference>
<keyword evidence="9" id="KW-1185">Reference proteome</keyword>
<dbReference type="InterPro" id="IPR020846">
    <property type="entry name" value="MFS_dom"/>
</dbReference>
<evidence type="ECO:0000256" key="4">
    <source>
        <dbReference type="ARBA" id="ARBA00022989"/>
    </source>
</evidence>
<reference evidence="8 9" key="1">
    <citation type="submission" date="2019-03" db="EMBL/GenBank/DDBJ databases">
        <title>Genomic Encyclopedia of Type Strains, Phase IV (KMG-IV): sequencing the most valuable type-strain genomes for metagenomic binning, comparative biology and taxonomic classification.</title>
        <authorList>
            <person name="Goeker M."/>
        </authorList>
    </citation>
    <scope>NUCLEOTIDE SEQUENCE [LARGE SCALE GENOMIC DNA]</scope>
    <source>
        <strain evidence="8 9">DSM 25287</strain>
    </source>
</reference>
<comment type="subcellular location">
    <subcellularLocation>
        <location evidence="1">Membrane</location>
        <topology evidence="1">Multi-pass membrane protein</topology>
    </subcellularLocation>
</comment>
<evidence type="ECO:0000256" key="2">
    <source>
        <dbReference type="ARBA" id="ARBA00022448"/>
    </source>
</evidence>
<comment type="caution">
    <text evidence="8">The sequence shown here is derived from an EMBL/GenBank/DDBJ whole genome shotgun (WGS) entry which is preliminary data.</text>
</comment>
<keyword evidence="5 6" id="KW-0472">Membrane</keyword>
<organism evidence="8 9">
    <name type="scientific">Plasticicumulans lactativorans</name>
    <dbReference type="NCBI Taxonomy" id="1133106"/>
    <lineage>
        <taxon>Bacteria</taxon>
        <taxon>Pseudomonadati</taxon>
        <taxon>Pseudomonadota</taxon>
        <taxon>Gammaproteobacteria</taxon>
        <taxon>Candidatus Competibacteraceae</taxon>
        <taxon>Plasticicumulans</taxon>
    </lineage>
</organism>
<dbReference type="EMBL" id="SLWY01000008">
    <property type="protein sequence ID" value="TCO81490.1"/>
    <property type="molecule type" value="Genomic_DNA"/>
</dbReference>
<protein>
    <submittedName>
        <fullName evidence="8">D-galactonate transporter</fullName>
    </submittedName>
</protein>
<dbReference type="PANTHER" id="PTHR43791">
    <property type="entry name" value="PERMEASE-RELATED"/>
    <property type="match status" value="1"/>
</dbReference>
<sequence>MSANATTMAGELAPPRQAAVDSVYKKITLRLIPFLAILWILAWLDRVNIGFAKLQMLDDLKFSEAVYGLGAGIFFLGYFLFEVPSNLLLEKIGAKKTIMRITIGWGITSMLMMFVRTPEVFYFLRFLLGVFEAGFYPGIILFLTYWYPTDRRAKAFGMFMSASALAGVIGGPLAGWIMTSLNGVNGWSGWQWVFLIEGIPSVIAGFVTWFYLTDKPEHAHWLNADEKRLVAEELSKDQAALGHREHSILAALRDPKVWQLILIYFCIIAANSTLTFFGPSVVKEVGFASPVAVGWIMAGAYLCGAAGMILNGFSSDRHKEARYHCGLAALLGAVAMATLGTMIPHSPLLSLLALTLAIVGTMSAIPVFWQVPNYFLSGSAAAAGIALINSVANLAGFGAPYAMGLIKTSTGQMSPGLYAVAIIEALATVFLLYFIPRRGSGIDGKR</sequence>
<evidence type="ECO:0000313" key="8">
    <source>
        <dbReference type="EMBL" id="TCO81490.1"/>
    </source>
</evidence>
<feature type="transmembrane region" description="Helical" evidence="6">
    <location>
        <begin position="65"/>
        <end position="85"/>
    </location>
</feature>
<keyword evidence="3 6" id="KW-0812">Transmembrane</keyword>
<evidence type="ECO:0000259" key="7">
    <source>
        <dbReference type="PROSITE" id="PS50850"/>
    </source>
</evidence>
<evidence type="ECO:0000256" key="5">
    <source>
        <dbReference type="ARBA" id="ARBA00023136"/>
    </source>
</evidence>
<dbReference type="Pfam" id="PF07690">
    <property type="entry name" value="MFS_1"/>
    <property type="match status" value="1"/>
</dbReference>
<gene>
    <name evidence="8" type="ORF">EV699_108121</name>
</gene>
<accession>A0A4V2SD05</accession>
<dbReference type="GO" id="GO:0016020">
    <property type="term" value="C:membrane"/>
    <property type="evidence" value="ECO:0007669"/>
    <property type="project" value="UniProtKB-SubCell"/>
</dbReference>
<dbReference type="InterPro" id="IPR011701">
    <property type="entry name" value="MFS"/>
</dbReference>
<feature type="transmembrane region" description="Helical" evidence="6">
    <location>
        <begin position="190"/>
        <end position="212"/>
    </location>
</feature>
<dbReference type="PANTHER" id="PTHR43791:SF36">
    <property type="entry name" value="TRANSPORTER, PUTATIVE (AFU_ORTHOLOGUE AFUA_6G08340)-RELATED"/>
    <property type="match status" value="1"/>
</dbReference>
<feature type="transmembrane region" description="Helical" evidence="6">
    <location>
        <begin position="257"/>
        <end position="277"/>
    </location>
</feature>
<feature type="domain" description="Major facilitator superfamily (MFS) profile" evidence="7">
    <location>
        <begin position="31"/>
        <end position="439"/>
    </location>
</feature>
<proteinExistence type="predicted"/>
<feature type="transmembrane region" description="Helical" evidence="6">
    <location>
        <begin position="325"/>
        <end position="343"/>
    </location>
</feature>
<feature type="transmembrane region" description="Helical" evidence="6">
    <location>
        <begin position="97"/>
        <end position="115"/>
    </location>
</feature>
<feature type="transmembrane region" description="Helical" evidence="6">
    <location>
        <begin position="27"/>
        <end position="45"/>
    </location>
</feature>
<dbReference type="Proteomes" id="UP000295765">
    <property type="component" value="Unassembled WGS sequence"/>
</dbReference>
<dbReference type="GO" id="GO:0022857">
    <property type="term" value="F:transmembrane transporter activity"/>
    <property type="evidence" value="ECO:0007669"/>
    <property type="project" value="InterPro"/>
</dbReference>
<dbReference type="FunFam" id="1.20.1250.20:FF:000018">
    <property type="entry name" value="MFS transporter permease"/>
    <property type="match status" value="1"/>
</dbReference>
<keyword evidence="4 6" id="KW-1133">Transmembrane helix</keyword>
<dbReference type="PROSITE" id="PS50850">
    <property type="entry name" value="MFS"/>
    <property type="match status" value="1"/>
</dbReference>
<evidence type="ECO:0000256" key="6">
    <source>
        <dbReference type="SAM" id="Phobius"/>
    </source>
</evidence>
<dbReference type="RefSeq" id="WP_243662598.1">
    <property type="nucleotide sequence ID" value="NZ_SLWY01000008.1"/>
</dbReference>
<feature type="transmembrane region" description="Helical" evidence="6">
    <location>
        <begin position="349"/>
        <end position="369"/>
    </location>
</feature>
<dbReference type="Gene3D" id="1.20.1250.20">
    <property type="entry name" value="MFS general substrate transporter like domains"/>
    <property type="match status" value="2"/>
</dbReference>
<feature type="transmembrane region" description="Helical" evidence="6">
    <location>
        <begin position="121"/>
        <end position="143"/>
    </location>
</feature>
<feature type="transmembrane region" description="Helical" evidence="6">
    <location>
        <begin position="415"/>
        <end position="436"/>
    </location>
</feature>
<evidence type="ECO:0000313" key="9">
    <source>
        <dbReference type="Proteomes" id="UP000295765"/>
    </source>
</evidence>
<feature type="transmembrane region" description="Helical" evidence="6">
    <location>
        <begin position="155"/>
        <end position="178"/>
    </location>
</feature>